<dbReference type="AlphaFoldDB" id="A0A9W4XBR5"/>
<feature type="compositionally biased region" description="Polar residues" evidence="1">
    <location>
        <begin position="95"/>
        <end position="117"/>
    </location>
</feature>
<dbReference type="SUPFAM" id="SSF49265">
    <property type="entry name" value="Fibronectin type III"/>
    <property type="match status" value="1"/>
</dbReference>
<dbReference type="InterPro" id="IPR003961">
    <property type="entry name" value="FN3_dom"/>
</dbReference>
<sequence length="410" mass="44540">MELPLNGPITMNQINSAFDKPSGSTISLNSASTGGLGTINSNSPYRPNGSVPHAMSEFRGYNTAATARSIVITGFSGGYLYFTVSGTGYNPSELTISTRTGSQSGPWTDSKGSSTSPRFVGIPSTDSWYQIFDLSIRDLFSNTFFVSGLDTTAPSVPTGLTCGSGAGNPQTSIAIEWNTSTDNVAVAGYQLQRRVNSTGTWSTRYTGTNYYYQDTGTRNTYYNYQVRAFDAAGNYSNFSAIAGWQTEGGISCFVEGTLITLSDGTQKAIEALTVNELLLSAQIDTLKDTNDTDKLYKWSSDDLTENRITSPITHIEPKIAQKIVVINDGLLEATPYHSQLIQRDSIWKFIPIGNVIVGDNLYGINKEIIPVTSVHIHLEKRIIYPLSMSPSHTYFANGVLTHNIKPADPK</sequence>
<evidence type="ECO:0000259" key="2">
    <source>
        <dbReference type="PROSITE" id="PS50853"/>
    </source>
</evidence>
<dbReference type="PROSITE" id="PS50853">
    <property type="entry name" value="FN3"/>
    <property type="match status" value="1"/>
</dbReference>
<dbReference type="InterPro" id="IPR013783">
    <property type="entry name" value="Ig-like_fold"/>
</dbReference>
<dbReference type="Gene3D" id="2.170.16.10">
    <property type="entry name" value="Hedgehog/Intein (Hint) domain"/>
    <property type="match status" value="1"/>
</dbReference>
<feature type="region of interest" description="Disordered" evidence="1">
    <location>
        <begin position="95"/>
        <end position="118"/>
    </location>
</feature>
<dbReference type="InterPro" id="IPR036116">
    <property type="entry name" value="FN3_sf"/>
</dbReference>
<dbReference type="SUPFAM" id="SSF51294">
    <property type="entry name" value="Hedgehog/intein (Hint) domain"/>
    <property type="match status" value="1"/>
</dbReference>
<evidence type="ECO:0000313" key="4">
    <source>
        <dbReference type="Proteomes" id="UP001152749"/>
    </source>
</evidence>
<dbReference type="CDD" id="cd00063">
    <property type="entry name" value="FN3"/>
    <property type="match status" value="1"/>
</dbReference>
<dbReference type="InterPro" id="IPR036844">
    <property type="entry name" value="Hint_dom_sf"/>
</dbReference>
<name>A0A9W4XBR5_9FLAO</name>
<reference evidence="3" key="1">
    <citation type="submission" date="2022-09" db="EMBL/GenBank/DDBJ databases">
        <authorList>
            <person name="Duchaud E."/>
        </authorList>
    </citation>
    <scope>NUCLEOTIDE SEQUENCE</scope>
    <source>
        <strain evidence="3">TRV642</strain>
    </source>
</reference>
<protein>
    <submittedName>
        <fullName evidence="3">Fibronectin type-III domain-containing protein</fullName>
    </submittedName>
</protein>
<feature type="domain" description="Fibronectin type-III" evidence="2">
    <location>
        <begin position="156"/>
        <end position="249"/>
    </location>
</feature>
<organism evidence="3 4">
    <name type="scientific">Flavobacterium collinsii</name>
    <dbReference type="NCBI Taxonomy" id="1114861"/>
    <lineage>
        <taxon>Bacteria</taxon>
        <taxon>Pseudomonadati</taxon>
        <taxon>Bacteroidota</taxon>
        <taxon>Flavobacteriia</taxon>
        <taxon>Flavobacteriales</taxon>
        <taxon>Flavobacteriaceae</taxon>
        <taxon>Flavobacterium</taxon>
    </lineage>
</organism>
<proteinExistence type="predicted"/>
<dbReference type="Proteomes" id="UP001152749">
    <property type="component" value="Chromosome"/>
</dbReference>
<evidence type="ECO:0000313" key="3">
    <source>
        <dbReference type="EMBL" id="CAI2769162.1"/>
    </source>
</evidence>
<dbReference type="KEGG" id="fcs:TRV642_4515"/>
<accession>A0A9W4XBR5</accession>
<evidence type="ECO:0000256" key="1">
    <source>
        <dbReference type="SAM" id="MobiDB-lite"/>
    </source>
</evidence>
<gene>
    <name evidence="3" type="ORF">TRV642_4515</name>
</gene>
<dbReference type="CDD" id="cd00081">
    <property type="entry name" value="Hint"/>
    <property type="match status" value="1"/>
</dbReference>
<dbReference type="EMBL" id="OX336425">
    <property type="protein sequence ID" value="CAI2769162.1"/>
    <property type="molecule type" value="Genomic_DNA"/>
</dbReference>
<dbReference type="Gene3D" id="2.60.40.10">
    <property type="entry name" value="Immunoglobulins"/>
    <property type="match status" value="1"/>
</dbReference>